<dbReference type="PATRIC" id="fig|320778.3.peg.2475"/>
<evidence type="ECO:0000313" key="1">
    <source>
        <dbReference type="EMBL" id="KLV09502.1"/>
    </source>
</evidence>
<reference evidence="1 2" key="1">
    <citation type="submission" date="2015-05" db="EMBL/GenBank/DDBJ databases">
        <title>Photobacterium galathea sp. nov.</title>
        <authorList>
            <person name="Machado H."/>
            <person name="Gram L."/>
        </authorList>
    </citation>
    <scope>NUCLEOTIDE SEQUENCE [LARGE SCALE GENOMIC DNA]</scope>
    <source>
        <strain evidence="1 2">DSM 22954</strain>
    </source>
</reference>
<evidence type="ECO:0000313" key="2">
    <source>
        <dbReference type="Proteomes" id="UP000035909"/>
    </source>
</evidence>
<gene>
    <name evidence="1" type="ORF">ABT57_11375</name>
</gene>
<dbReference type="Proteomes" id="UP000035909">
    <property type="component" value="Unassembled WGS sequence"/>
</dbReference>
<sequence>MLFLPLVVTGCSQSIDERADHYVEVSYTLCGAKVRSYSQGDDGKIRIVCDNNSYFSVKDEDTLAYMHELNGAYCQGKGFSNFHERSRYFTFTCEDDKNFNVPK</sequence>
<name>A0A0J1K552_9GAMM</name>
<dbReference type="EMBL" id="LDOU01000012">
    <property type="protein sequence ID" value="KLV09502.1"/>
    <property type="molecule type" value="Genomic_DNA"/>
</dbReference>
<dbReference type="AlphaFoldDB" id="A0A0J1K552"/>
<organism evidence="1 2">
    <name type="scientific">Photobacterium ganghwense</name>
    <dbReference type="NCBI Taxonomy" id="320778"/>
    <lineage>
        <taxon>Bacteria</taxon>
        <taxon>Pseudomonadati</taxon>
        <taxon>Pseudomonadota</taxon>
        <taxon>Gammaproteobacteria</taxon>
        <taxon>Vibrionales</taxon>
        <taxon>Vibrionaceae</taxon>
        <taxon>Photobacterium</taxon>
    </lineage>
</organism>
<keyword evidence="2" id="KW-1185">Reference proteome</keyword>
<proteinExistence type="predicted"/>
<comment type="caution">
    <text evidence="1">The sequence shown here is derived from an EMBL/GenBank/DDBJ whole genome shotgun (WGS) entry which is preliminary data.</text>
</comment>
<protein>
    <submittedName>
        <fullName evidence="1">Uncharacterized protein</fullName>
    </submittedName>
</protein>
<accession>A0A0J1K552</accession>